<dbReference type="SMART" id="SM00577">
    <property type="entry name" value="CPDc"/>
    <property type="match status" value="1"/>
</dbReference>
<evidence type="ECO:0000313" key="15">
    <source>
        <dbReference type="EnsemblMetazoa" id="Aqu2.1.32466_001"/>
    </source>
</evidence>
<comment type="subunit">
    <text evidence="12">Component of the TIM23 complex.</text>
</comment>
<evidence type="ECO:0000259" key="14">
    <source>
        <dbReference type="PROSITE" id="PS50969"/>
    </source>
</evidence>
<comment type="similarity">
    <text evidence="2 12">Belongs to the TIM50 family.</text>
</comment>
<dbReference type="InterPro" id="IPR050365">
    <property type="entry name" value="TIM50"/>
</dbReference>
<keyword evidence="4 12" id="KW-0812">Transmembrane</keyword>
<evidence type="ECO:0000256" key="12">
    <source>
        <dbReference type="RuleBase" id="RU365079"/>
    </source>
</evidence>
<evidence type="ECO:0000256" key="1">
    <source>
        <dbReference type="ARBA" id="ARBA00004434"/>
    </source>
</evidence>
<organism evidence="15">
    <name type="scientific">Amphimedon queenslandica</name>
    <name type="common">Sponge</name>
    <dbReference type="NCBI Taxonomy" id="400682"/>
    <lineage>
        <taxon>Eukaryota</taxon>
        <taxon>Metazoa</taxon>
        <taxon>Porifera</taxon>
        <taxon>Demospongiae</taxon>
        <taxon>Heteroscleromorpha</taxon>
        <taxon>Haplosclerida</taxon>
        <taxon>Niphatidae</taxon>
        <taxon>Amphimedon</taxon>
    </lineage>
</organism>
<evidence type="ECO:0000256" key="10">
    <source>
        <dbReference type="ARBA" id="ARBA00023128"/>
    </source>
</evidence>
<keyword evidence="5" id="KW-0999">Mitochondrion inner membrane</keyword>
<dbReference type="InterPro" id="IPR023214">
    <property type="entry name" value="HAD_sf"/>
</dbReference>
<dbReference type="InterPro" id="IPR004274">
    <property type="entry name" value="FCP1_dom"/>
</dbReference>
<evidence type="ECO:0000256" key="2">
    <source>
        <dbReference type="ARBA" id="ARBA00006344"/>
    </source>
</evidence>
<evidence type="ECO:0000256" key="8">
    <source>
        <dbReference type="ARBA" id="ARBA00022989"/>
    </source>
</evidence>
<dbReference type="Gene3D" id="3.40.50.1000">
    <property type="entry name" value="HAD superfamily/HAD-like"/>
    <property type="match status" value="1"/>
</dbReference>
<dbReference type="CDD" id="cd07521">
    <property type="entry name" value="HAD_FCP1-like"/>
    <property type="match status" value="1"/>
</dbReference>
<keyword evidence="7 12" id="KW-0809">Transit peptide</keyword>
<comment type="subcellular location">
    <subcellularLocation>
        <location evidence="1 12">Mitochondrion inner membrane</location>
        <topology evidence="1 12">Single-pass membrane protein</topology>
    </subcellularLocation>
</comment>
<keyword evidence="11 12" id="KW-0472">Membrane</keyword>
<comment type="function">
    <text evidence="12">Essential component of the TIM23 complex, a complex that mediates the translocation of transit peptide-containing proteins across the mitochondrial inner membrane.</text>
</comment>
<dbReference type="PROSITE" id="PS50969">
    <property type="entry name" value="FCP1"/>
    <property type="match status" value="1"/>
</dbReference>
<feature type="region of interest" description="Disordered" evidence="13">
    <location>
        <begin position="344"/>
        <end position="386"/>
    </location>
</feature>
<dbReference type="eggNOG" id="KOG2832">
    <property type="taxonomic scope" value="Eukaryota"/>
</dbReference>
<evidence type="ECO:0000256" key="3">
    <source>
        <dbReference type="ARBA" id="ARBA00022448"/>
    </source>
</evidence>
<evidence type="ECO:0000256" key="9">
    <source>
        <dbReference type="ARBA" id="ARBA00023010"/>
    </source>
</evidence>
<keyword evidence="9 12" id="KW-0811">Translocation</keyword>
<keyword evidence="6 12" id="KW-0653">Protein transport</keyword>
<evidence type="ECO:0000256" key="4">
    <source>
        <dbReference type="ARBA" id="ARBA00022692"/>
    </source>
</evidence>
<dbReference type="GO" id="GO:0005744">
    <property type="term" value="C:TIM23 mitochondrial import inner membrane translocase complex"/>
    <property type="evidence" value="ECO:0007669"/>
    <property type="project" value="UniProtKB-UniRule"/>
</dbReference>
<feature type="transmembrane region" description="Helical" evidence="12">
    <location>
        <begin position="64"/>
        <end position="84"/>
    </location>
</feature>
<name>A0A1X7UXP1_AMPQE</name>
<dbReference type="STRING" id="400682.A0A1X7UXP1"/>
<dbReference type="PANTHER" id="PTHR12210">
    <property type="entry name" value="DULLARD PROTEIN PHOSPHATASE"/>
    <property type="match status" value="1"/>
</dbReference>
<dbReference type="InterPro" id="IPR036412">
    <property type="entry name" value="HAD-like_sf"/>
</dbReference>
<dbReference type="FunFam" id="3.40.50.1000:FF:000019">
    <property type="entry name" value="Mitochondrial import inner membrane translocase subunit TIM50"/>
    <property type="match status" value="1"/>
</dbReference>
<feature type="domain" description="FCP1 homology" evidence="14">
    <location>
        <begin position="139"/>
        <end position="282"/>
    </location>
</feature>
<evidence type="ECO:0000256" key="13">
    <source>
        <dbReference type="SAM" id="MobiDB-lite"/>
    </source>
</evidence>
<sequence>MGRGHTWHKVQMTMFSRLLSSFRYSSCSLRRGLTVRRSVGFNGSLPRRFYYVKPKKKASGSGQAILVLAGVTLAITGGAIYVLGRPEDEIIGLQEQDKYAGENPFKAYLLRAKDTILSYKLKFTEPSSQLLLPEPLPHPYQRPYTLLIEVKDIFIHSDYERNMGWRHQKRPGLDAFLNALFDYYEIVVFTSENALSTHPIIDKMDPNQYIMYRLYRDSTKYISGEHVKDLTHINRSLNRVIMVDTNPLSVKLQPENSIILDKWTGDIYDTSLKDLGAFLLTIAMSNTDDVRPVLDYYKEQGGNLLETFKANQARLREEEEKRMSTYSSKGKRFGSTFNVFSFKKSSSSSPAPLEVATAATPADTPFVSPAPLDGGETNKPQTTGGGWLGWLGLK</sequence>
<dbReference type="EnsemblMetazoa" id="Aqu2.1.32466_001">
    <property type="protein sequence ID" value="Aqu2.1.32466_001"/>
    <property type="gene ID" value="Aqu2.1.32466"/>
</dbReference>
<dbReference type="OrthoDB" id="287041at2759"/>
<dbReference type="Pfam" id="PF03031">
    <property type="entry name" value="NIF"/>
    <property type="match status" value="1"/>
</dbReference>
<reference evidence="15" key="1">
    <citation type="submission" date="2017-05" db="UniProtKB">
        <authorList>
            <consortium name="EnsemblMetazoa"/>
        </authorList>
    </citation>
    <scope>IDENTIFICATION</scope>
</reference>
<evidence type="ECO:0000256" key="11">
    <source>
        <dbReference type="ARBA" id="ARBA00023136"/>
    </source>
</evidence>
<dbReference type="AlphaFoldDB" id="A0A1X7UXP1"/>
<protein>
    <recommendedName>
        <fullName evidence="12">Mitochondrial import inner membrane translocase subunit TIM50</fullName>
    </recommendedName>
</protein>
<dbReference type="InParanoid" id="A0A1X7UXP1"/>
<keyword evidence="8 12" id="KW-1133">Transmembrane helix</keyword>
<dbReference type="SUPFAM" id="SSF56784">
    <property type="entry name" value="HAD-like"/>
    <property type="match status" value="1"/>
</dbReference>
<proteinExistence type="inferred from homology"/>
<keyword evidence="3 12" id="KW-0813">Transport</keyword>
<keyword evidence="10 12" id="KW-0496">Mitochondrion</keyword>
<dbReference type="GO" id="GO:0015031">
    <property type="term" value="P:protein transport"/>
    <property type="evidence" value="ECO:0007669"/>
    <property type="project" value="UniProtKB-KW"/>
</dbReference>
<accession>A0A1X7UXP1</accession>
<evidence type="ECO:0000256" key="6">
    <source>
        <dbReference type="ARBA" id="ARBA00022927"/>
    </source>
</evidence>
<evidence type="ECO:0000256" key="5">
    <source>
        <dbReference type="ARBA" id="ARBA00022792"/>
    </source>
</evidence>
<evidence type="ECO:0000256" key="7">
    <source>
        <dbReference type="ARBA" id="ARBA00022946"/>
    </source>
</evidence>